<feature type="compositionally biased region" description="Basic and acidic residues" evidence="5">
    <location>
        <begin position="558"/>
        <end position="568"/>
    </location>
</feature>
<accession>A0AAD3D4D3</accession>
<feature type="chain" id="PRO_5042191928" description="G-protein coupled receptors family 3 profile domain-containing protein" evidence="7">
    <location>
        <begin position="27"/>
        <end position="714"/>
    </location>
</feature>
<dbReference type="PRINTS" id="PR00237">
    <property type="entry name" value="GPCRRHODOPSN"/>
</dbReference>
<feature type="transmembrane region" description="Helical" evidence="6">
    <location>
        <begin position="384"/>
        <end position="406"/>
    </location>
</feature>
<dbReference type="EMBL" id="BLLK01000051">
    <property type="protein sequence ID" value="GFH56290.1"/>
    <property type="molecule type" value="Genomic_DNA"/>
</dbReference>
<keyword evidence="2 6" id="KW-0812">Transmembrane</keyword>
<feature type="transmembrane region" description="Helical" evidence="6">
    <location>
        <begin position="343"/>
        <end position="364"/>
    </location>
</feature>
<protein>
    <recommendedName>
        <fullName evidence="10">G-protein coupled receptors family 3 profile domain-containing protein</fullName>
    </recommendedName>
</protein>
<evidence type="ECO:0000256" key="7">
    <source>
        <dbReference type="SAM" id="SignalP"/>
    </source>
</evidence>
<evidence type="ECO:0000313" key="8">
    <source>
        <dbReference type="EMBL" id="GFH56290.1"/>
    </source>
</evidence>
<evidence type="ECO:0000256" key="3">
    <source>
        <dbReference type="ARBA" id="ARBA00022989"/>
    </source>
</evidence>
<comment type="subcellular location">
    <subcellularLocation>
        <location evidence="1">Membrane</location>
    </subcellularLocation>
</comment>
<feature type="transmembrane region" description="Helical" evidence="6">
    <location>
        <begin position="274"/>
        <end position="296"/>
    </location>
</feature>
<sequence length="714" mass="80931">MKSQFRIGVLLVLSSILSTCIKSVSGLHNPEAAATTNKLADESNPFSIKDHLRRRVSIKDHLRRRDLQHRELHYIPLEEIDTCDRNKCLSPNCKNTLTYAQETNSTSFYLYSHEFFGNTTYNWVQVTNWPNGSQTAHIDWGATFVTEIKKEEEQISPYPCEDGYHGKFMYVDTFGSNSGMHHDPNSKGHYYTCCRENDEPPLCSMEVCKDSIGKNCIDTGIMGDNPLCPSDSQYQYARAITFGKSYHGESGPKAFTCCDKYDGSMEYSEYMRDVFAVILSFIAFVCSLTLLAGMLLSSKCREQAWHWYIIGLAIPDLLYNLVIMIGVWFGITGRKFSLGLREAMYVFNFHSNIWLNVLIAIRIFQLLVASKQCKRINPIKPRQAIIEIVVLYVLASILAVTFGVLWEKSRYVTEDDARDTFVFATKVNIAQLTSFSVTMGIALLILPFIMLRVYFGKLLPINGRTRVLALYFFRIIGSFFLCWVPTFGIIMFAFKSFRDITARSFHIETYLISIQGMATFAVALTNKDVKKAVVQNFLCRIFPCSFCSFDGEDEREGKRNLRRSDVSTKRLSSAHAASTKRSSIQSTGSTKSNRKLKFPHSQHSTGTSWKDLKAAGVKTVRKPSLQISDQMNESNYSRLASQEEVVEESNDDIDDEKPNVSFPIVQNDSLKNEDEKNEATDENMNSSNDNDVEIASTDQTNIMETNDGDVNQAV</sequence>
<evidence type="ECO:0008006" key="10">
    <source>
        <dbReference type="Google" id="ProtNLM"/>
    </source>
</evidence>
<gene>
    <name evidence="8" type="ORF">CTEN210_12766</name>
</gene>
<keyword evidence="7" id="KW-0732">Signal</keyword>
<keyword evidence="9" id="KW-1185">Reference proteome</keyword>
<evidence type="ECO:0000313" key="9">
    <source>
        <dbReference type="Proteomes" id="UP001054902"/>
    </source>
</evidence>
<feature type="transmembrane region" description="Helical" evidence="6">
    <location>
        <begin position="467"/>
        <end position="494"/>
    </location>
</feature>
<proteinExistence type="predicted"/>
<evidence type="ECO:0000256" key="4">
    <source>
        <dbReference type="ARBA" id="ARBA00023136"/>
    </source>
</evidence>
<keyword evidence="4 6" id="KW-0472">Membrane</keyword>
<comment type="caution">
    <text evidence="8">The sequence shown here is derived from an EMBL/GenBank/DDBJ whole genome shotgun (WGS) entry which is preliminary data.</text>
</comment>
<evidence type="ECO:0000256" key="5">
    <source>
        <dbReference type="SAM" id="MobiDB-lite"/>
    </source>
</evidence>
<dbReference type="Proteomes" id="UP001054902">
    <property type="component" value="Unassembled WGS sequence"/>
</dbReference>
<feature type="region of interest" description="Disordered" evidence="5">
    <location>
        <begin position="558"/>
        <end position="714"/>
    </location>
</feature>
<dbReference type="AlphaFoldDB" id="A0AAD3D4D3"/>
<dbReference type="GO" id="GO:0016020">
    <property type="term" value="C:membrane"/>
    <property type="evidence" value="ECO:0007669"/>
    <property type="project" value="UniProtKB-SubCell"/>
</dbReference>
<organism evidence="8 9">
    <name type="scientific">Chaetoceros tenuissimus</name>
    <dbReference type="NCBI Taxonomy" id="426638"/>
    <lineage>
        <taxon>Eukaryota</taxon>
        <taxon>Sar</taxon>
        <taxon>Stramenopiles</taxon>
        <taxon>Ochrophyta</taxon>
        <taxon>Bacillariophyta</taxon>
        <taxon>Coscinodiscophyceae</taxon>
        <taxon>Chaetocerotophycidae</taxon>
        <taxon>Chaetocerotales</taxon>
        <taxon>Chaetocerotaceae</taxon>
        <taxon>Chaetoceros</taxon>
    </lineage>
</organism>
<name>A0AAD3D4D3_9STRA</name>
<dbReference type="GO" id="GO:0004930">
    <property type="term" value="F:G protein-coupled receptor activity"/>
    <property type="evidence" value="ECO:0007669"/>
    <property type="project" value="InterPro"/>
</dbReference>
<feature type="compositionally biased region" description="Polar residues" evidence="5">
    <location>
        <begin position="569"/>
        <end position="591"/>
    </location>
</feature>
<evidence type="ECO:0000256" key="1">
    <source>
        <dbReference type="ARBA" id="ARBA00004370"/>
    </source>
</evidence>
<feature type="compositionally biased region" description="Basic and acidic residues" evidence="5">
    <location>
        <begin position="670"/>
        <end position="679"/>
    </location>
</feature>
<keyword evidence="3 6" id="KW-1133">Transmembrane helix</keyword>
<evidence type="ECO:0000256" key="6">
    <source>
        <dbReference type="SAM" id="Phobius"/>
    </source>
</evidence>
<evidence type="ECO:0000256" key="2">
    <source>
        <dbReference type="ARBA" id="ARBA00022692"/>
    </source>
</evidence>
<feature type="signal peptide" evidence="7">
    <location>
        <begin position="1"/>
        <end position="26"/>
    </location>
</feature>
<feature type="transmembrane region" description="Helical" evidence="6">
    <location>
        <begin position="435"/>
        <end position="455"/>
    </location>
</feature>
<feature type="transmembrane region" description="Helical" evidence="6">
    <location>
        <begin position="308"/>
        <end position="331"/>
    </location>
</feature>
<feature type="compositionally biased region" description="Acidic residues" evidence="5">
    <location>
        <begin position="644"/>
        <end position="655"/>
    </location>
</feature>
<dbReference type="InterPro" id="IPR000276">
    <property type="entry name" value="GPCR_Rhodpsn"/>
</dbReference>
<feature type="compositionally biased region" description="Polar residues" evidence="5">
    <location>
        <begin position="625"/>
        <end position="640"/>
    </location>
</feature>
<dbReference type="SUPFAM" id="SSF81321">
    <property type="entry name" value="Family A G protein-coupled receptor-like"/>
    <property type="match status" value="1"/>
</dbReference>
<dbReference type="Gene3D" id="1.20.1070.10">
    <property type="entry name" value="Rhodopsin 7-helix transmembrane proteins"/>
    <property type="match status" value="1"/>
</dbReference>
<reference evidence="8 9" key="1">
    <citation type="journal article" date="2021" name="Sci. Rep.">
        <title>The genome of the diatom Chaetoceros tenuissimus carries an ancient integrated fragment of an extant virus.</title>
        <authorList>
            <person name="Hongo Y."/>
            <person name="Kimura K."/>
            <person name="Takaki Y."/>
            <person name="Yoshida Y."/>
            <person name="Baba S."/>
            <person name="Kobayashi G."/>
            <person name="Nagasaki K."/>
            <person name="Hano T."/>
            <person name="Tomaru Y."/>
        </authorList>
    </citation>
    <scope>NUCLEOTIDE SEQUENCE [LARGE SCALE GENOMIC DNA]</scope>
    <source>
        <strain evidence="8 9">NIES-3715</strain>
    </source>
</reference>